<accession>A0A9D2E3V2</accession>
<evidence type="ECO:0000259" key="1">
    <source>
        <dbReference type="Pfam" id="PF14062"/>
    </source>
</evidence>
<dbReference type="Proteomes" id="UP000824035">
    <property type="component" value="Unassembled WGS sequence"/>
</dbReference>
<gene>
    <name evidence="2" type="ORF">H9813_03575</name>
</gene>
<sequence length="253" mass="28340">MEIGALPGGHIAAAMMEYLGCECTFFAPAKDDDAIMAAYRRAREEGPAEGFVPILVKADKFLWEWLFMNARPAGADRDSCSFGPKRVAELRRQALALPLEEGSALSERMRGWRREPPQETPGMEGGEVNDCFAGYWDVFSGMTAPLILAKVPVKNPWEVFAYLPFGGWNSCPDTVRLMTTAKYWFEQYGAVPAVISHDTLEFDLPSPVSRENALELAAEQYGFCSDLNEGSDWHLGVLADTLCRSTVWYFWWD</sequence>
<dbReference type="InterPro" id="IPR025349">
    <property type="entry name" value="DUF4253"/>
</dbReference>
<reference evidence="2" key="2">
    <citation type="submission" date="2021-04" db="EMBL/GenBank/DDBJ databases">
        <authorList>
            <person name="Gilroy R."/>
        </authorList>
    </citation>
    <scope>NUCLEOTIDE SEQUENCE</scope>
    <source>
        <strain evidence="2">ChiGjej4B4-18154</strain>
    </source>
</reference>
<protein>
    <submittedName>
        <fullName evidence="2">DUF4253 domain-containing protein</fullName>
    </submittedName>
</protein>
<organism evidence="2 3">
    <name type="scientific">Candidatus Allofournierella merdipullorum</name>
    <dbReference type="NCBI Taxonomy" id="2838595"/>
    <lineage>
        <taxon>Bacteria</taxon>
        <taxon>Bacillati</taxon>
        <taxon>Bacillota</taxon>
        <taxon>Clostridia</taxon>
        <taxon>Eubacteriales</taxon>
        <taxon>Oscillospiraceae</taxon>
        <taxon>Allofournierella</taxon>
    </lineage>
</organism>
<evidence type="ECO:0000313" key="2">
    <source>
        <dbReference type="EMBL" id="HIZ30300.1"/>
    </source>
</evidence>
<feature type="domain" description="DUF4253" evidence="1">
    <location>
        <begin position="148"/>
        <end position="253"/>
    </location>
</feature>
<reference evidence="2" key="1">
    <citation type="journal article" date="2021" name="PeerJ">
        <title>Extensive microbial diversity within the chicken gut microbiome revealed by metagenomics and culture.</title>
        <authorList>
            <person name="Gilroy R."/>
            <person name="Ravi A."/>
            <person name="Getino M."/>
            <person name="Pursley I."/>
            <person name="Horton D.L."/>
            <person name="Alikhan N.F."/>
            <person name="Baker D."/>
            <person name="Gharbi K."/>
            <person name="Hall N."/>
            <person name="Watson M."/>
            <person name="Adriaenssens E.M."/>
            <person name="Foster-Nyarko E."/>
            <person name="Jarju S."/>
            <person name="Secka A."/>
            <person name="Antonio M."/>
            <person name="Oren A."/>
            <person name="Chaudhuri R.R."/>
            <person name="La Ragione R."/>
            <person name="Hildebrand F."/>
            <person name="Pallen M.J."/>
        </authorList>
    </citation>
    <scope>NUCLEOTIDE SEQUENCE</scope>
    <source>
        <strain evidence="2">ChiGjej4B4-18154</strain>
    </source>
</reference>
<dbReference type="Pfam" id="PF14062">
    <property type="entry name" value="DUF4253"/>
    <property type="match status" value="1"/>
</dbReference>
<dbReference type="AlphaFoldDB" id="A0A9D2E3V2"/>
<dbReference type="EMBL" id="DXBV01000031">
    <property type="protein sequence ID" value="HIZ30300.1"/>
    <property type="molecule type" value="Genomic_DNA"/>
</dbReference>
<comment type="caution">
    <text evidence="2">The sequence shown here is derived from an EMBL/GenBank/DDBJ whole genome shotgun (WGS) entry which is preliminary data.</text>
</comment>
<evidence type="ECO:0000313" key="3">
    <source>
        <dbReference type="Proteomes" id="UP000824035"/>
    </source>
</evidence>
<name>A0A9D2E3V2_9FIRM</name>
<proteinExistence type="predicted"/>